<dbReference type="OrthoDB" id="2972213at2"/>
<dbReference type="InterPro" id="IPR020534">
    <property type="entry name" value="Uncharacterised_YqxA"/>
</dbReference>
<reference evidence="2 3" key="1">
    <citation type="submission" date="2019-11" db="EMBL/GenBank/DDBJ databases">
        <authorList>
            <person name="Li J."/>
        </authorList>
    </citation>
    <scope>NUCLEOTIDE SEQUENCE [LARGE SCALE GENOMIC DNA]</scope>
    <source>
        <strain evidence="2 3">J4</strain>
    </source>
</reference>
<dbReference type="RefSeq" id="WP_153728545.1">
    <property type="nucleotide sequence ID" value="NZ_WJNH01000005.1"/>
</dbReference>
<dbReference type="AlphaFoldDB" id="A0A6G1X6T8"/>
<dbReference type="Pfam" id="PF12438">
    <property type="entry name" value="DUF3679"/>
    <property type="match status" value="1"/>
</dbReference>
<accession>A0A6G1X6T8</accession>
<protein>
    <recommendedName>
        <fullName evidence="4">DUF3679 domain-containing protein</fullName>
    </recommendedName>
</protein>
<evidence type="ECO:0008006" key="4">
    <source>
        <dbReference type="Google" id="ProtNLM"/>
    </source>
</evidence>
<gene>
    <name evidence="2" type="ORF">GH754_09970</name>
</gene>
<sequence length="115" mass="12998">MVRFTITFFVMVILFLGGVIVGFDQAGTGMNNLSGNDVNEYDAVEASKQGDDYQVDLLGESFEQKPIEEKKEEYQDINQGLFTEKLAATVEGGVKWFFNMLIEGAYQISELFYRV</sequence>
<name>A0A6G1X6T8_9BACI</name>
<keyword evidence="1" id="KW-1133">Transmembrane helix</keyword>
<keyword evidence="3" id="KW-1185">Reference proteome</keyword>
<organism evidence="2 3">
    <name type="scientific">Salinibacillus xinjiangensis</name>
    <dbReference type="NCBI Taxonomy" id="1229268"/>
    <lineage>
        <taxon>Bacteria</taxon>
        <taxon>Bacillati</taxon>
        <taxon>Bacillota</taxon>
        <taxon>Bacilli</taxon>
        <taxon>Bacillales</taxon>
        <taxon>Bacillaceae</taxon>
        <taxon>Salinibacillus</taxon>
    </lineage>
</organism>
<proteinExistence type="predicted"/>
<keyword evidence="1" id="KW-0472">Membrane</keyword>
<feature type="transmembrane region" description="Helical" evidence="1">
    <location>
        <begin position="6"/>
        <end position="23"/>
    </location>
</feature>
<keyword evidence="1" id="KW-0812">Transmembrane</keyword>
<comment type="caution">
    <text evidence="2">The sequence shown here is derived from an EMBL/GenBank/DDBJ whole genome shotgun (WGS) entry which is preliminary data.</text>
</comment>
<evidence type="ECO:0000313" key="2">
    <source>
        <dbReference type="EMBL" id="MRG86652.1"/>
    </source>
</evidence>
<dbReference type="Proteomes" id="UP000480185">
    <property type="component" value="Unassembled WGS sequence"/>
</dbReference>
<evidence type="ECO:0000313" key="3">
    <source>
        <dbReference type="Proteomes" id="UP000480185"/>
    </source>
</evidence>
<dbReference type="EMBL" id="WJNH01000005">
    <property type="protein sequence ID" value="MRG86652.1"/>
    <property type="molecule type" value="Genomic_DNA"/>
</dbReference>
<evidence type="ECO:0000256" key="1">
    <source>
        <dbReference type="SAM" id="Phobius"/>
    </source>
</evidence>